<gene>
    <name evidence="1" type="ORF">BpHYR1_013456</name>
</gene>
<proteinExistence type="predicted"/>
<dbReference type="AlphaFoldDB" id="A0A3M7QUG8"/>
<sequence>MTIKHSDSHFLASIRRIEHLRINTCFPDMHFMLDSILDQQLGKIGAHCQIVVSQIQKSSPQFLVYPKTKGRNKRLNVEWDVVV</sequence>
<accession>A0A3M7QUG8</accession>
<keyword evidence="2" id="KW-1185">Reference proteome</keyword>
<organism evidence="1 2">
    <name type="scientific">Brachionus plicatilis</name>
    <name type="common">Marine rotifer</name>
    <name type="synonym">Brachionus muelleri</name>
    <dbReference type="NCBI Taxonomy" id="10195"/>
    <lineage>
        <taxon>Eukaryota</taxon>
        <taxon>Metazoa</taxon>
        <taxon>Spiralia</taxon>
        <taxon>Gnathifera</taxon>
        <taxon>Rotifera</taxon>
        <taxon>Eurotatoria</taxon>
        <taxon>Monogononta</taxon>
        <taxon>Pseudotrocha</taxon>
        <taxon>Ploima</taxon>
        <taxon>Brachionidae</taxon>
        <taxon>Brachionus</taxon>
    </lineage>
</organism>
<comment type="caution">
    <text evidence="1">The sequence shown here is derived from an EMBL/GenBank/DDBJ whole genome shotgun (WGS) entry which is preliminary data.</text>
</comment>
<name>A0A3M7QUG8_BRAPC</name>
<dbReference type="Proteomes" id="UP000276133">
    <property type="component" value="Unassembled WGS sequence"/>
</dbReference>
<dbReference type="EMBL" id="REGN01005062">
    <property type="protein sequence ID" value="RNA15010.1"/>
    <property type="molecule type" value="Genomic_DNA"/>
</dbReference>
<evidence type="ECO:0000313" key="1">
    <source>
        <dbReference type="EMBL" id="RNA15010.1"/>
    </source>
</evidence>
<protein>
    <submittedName>
        <fullName evidence="1">Uncharacterized protein</fullName>
    </submittedName>
</protein>
<evidence type="ECO:0000313" key="2">
    <source>
        <dbReference type="Proteomes" id="UP000276133"/>
    </source>
</evidence>
<reference evidence="1 2" key="1">
    <citation type="journal article" date="2018" name="Sci. Rep.">
        <title>Genomic signatures of local adaptation to the degree of environmental predictability in rotifers.</title>
        <authorList>
            <person name="Franch-Gras L."/>
            <person name="Hahn C."/>
            <person name="Garcia-Roger E.M."/>
            <person name="Carmona M.J."/>
            <person name="Serra M."/>
            <person name="Gomez A."/>
        </authorList>
    </citation>
    <scope>NUCLEOTIDE SEQUENCE [LARGE SCALE GENOMIC DNA]</scope>
    <source>
        <strain evidence="1">HYR1</strain>
    </source>
</reference>